<dbReference type="SUPFAM" id="SSF51338">
    <property type="entry name" value="Composite domain of metallo-dependent hydrolases"/>
    <property type="match status" value="1"/>
</dbReference>
<dbReference type="Proteomes" id="UP000774617">
    <property type="component" value="Unassembled WGS sequence"/>
</dbReference>
<name>A0ABQ8FXW4_9PEZI</name>
<evidence type="ECO:0000256" key="5">
    <source>
        <dbReference type="ARBA" id="ARBA00036696"/>
    </source>
</evidence>
<dbReference type="NCBIfam" id="TIGR02033">
    <property type="entry name" value="D-hydantoinase"/>
    <property type="match status" value="1"/>
</dbReference>
<dbReference type="InterPro" id="IPR050378">
    <property type="entry name" value="Metallo-dep_Hydrolases_sf"/>
</dbReference>
<evidence type="ECO:0000256" key="3">
    <source>
        <dbReference type="ARBA" id="ARBA00022723"/>
    </source>
</evidence>
<dbReference type="SUPFAM" id="SSF51556">
    <property type="entry name" value="Metallo-dependent hydrolases"/>
    <property type="match status" value="1"/>
</dbReference>
<dbReference type="Gene3D" id="3.20.20.140">
    <property type="entry name" value="Metal-dependent hydrolases"/>
    <property type="match status" value="1"/>
</dbReference>
<dbReference type="InterPro" id="IPR032466">
    <property type="entry name" value="Metal_Hydrolase"/>
</dbReference>
<comment type="similarity">
    <text evidence="2">Belongs to the metallo-dependent hydrolases superfamily. Hydantoinase/dihydropyrimidinase family.</text>
</comment>
<keyword evidence="3" id="KW-0479">Metal-binding</keyword>
<dbReference type="InterPro" id="IPR011778">
    <property type="entry name" value="Hydantoinase/dihydroPyrase"/>
</dbReference>
<dbReference type="PANTHER" id="PTHR11647">
    <property type="entry name" value="HYDRANTOINASE/DIHYDROPYRIMIDINASE FAMILY MEMBER"/>
    <property type="match status" value="1"/>
</dbReference>
<dbReference type="PANTHER" id="PTHR11647:SF1">
    <property type="entry name" value="COLLAPSIN RESPONSE MEDIATOR PROTEIN"/>
    <property type="match status" value="1"/>
</dbReference>
<dbReference type="EMBL" id="JAGTJR010000037">
    <property type="protein sequence ID" value="KAH7034255.1"/>
    <property type="molecule type" value="Genomic_DNA"/>
</dbReference>
<dbReference type="CDD" id="cd01314">
    <property type="entry name" value="D-HYD"/>
    <property type="match status" value="1"/>
</dbReference>
<sequence>MIAKVDVDLIVQNATVVTASDVLPNQDIAIRDSKILLLGQNLTSLLSAAQVIDAQGAFVTPGGVDSHVHLHQDNSPTGDNFETGTRSAIAGGTTTILAFASQTRQDESLFPVVDEYHNRSRGQSYCDYGFHIILTNPTKKIVDEELPVMVDNGITSVKIYMTYEPLKLGDLEILNIMMSTRALGITTMVHAENSSIISFLAEKLAEQKLTEPYYHAISRPSIAEDEATYRVIALSELIDIPILIVHMSSRTAASHVRAAQSRLLPIMGETCPHYLFLTSDALKSHDEDPFSGARHICSPPLRADRMDLDAMWAGLVNGTFTTFSSDHAPSKYDHPCGKKLGLSEDGSMHYDKVPNGLPGLETRMPTLFEGGVLTGRITPQKFVELTASNPAKLYGMADTKGTIAPGYDADLVIWYPTPTQVPAGSAMGGAGAVNATATATATATAPMEPFTLTNDMLHHDIDYTPFEGMRFNNWPRYTILRGKLVWDRDNGGVVGEMGYGRFLKRGKSTLSKPRNKWVNEFRPGGKVRAVMEGGRTGPALD</sequence>
<organism evidence="8 9">
    <name type="scientific">Macrophomina phaseolina</name>
    <dbReference type="NCBI Taxonomy" id="35725"/>
    <lineage>
        <taxon>Eukaryota</taxon>
        <taxon>Fungi</taxon>
        <taxon>Dikarya</taxon>
        <taxon>Ascomycota</taxon>
        <taxon>Pezizomycotina</taxon>
        <taxon>Dothideomycetes</taxon>
        <taxon>Dothideomycetes incertae sedis</taxon>
        <taxon>Botryosphaeriales</taxon>
        <taxon>Botryosphaeriaceae</taxon>
        <taxon>Macrophomina</taxon>
    </lineage>
</organism>
<dbReference type="Pfam" id="PF01979">
    <property type="entry name" value="Amidohydro_1"/>
    <property type="match status" value="1"/>
</dbReference>
<protein>
    <recommendedName>
        <fullName evidence="6">dihydropyrimidinase</fullName>
        <ecNumber evidence="6">3.5.2.2</ecNumber>
    </recommendedName>
</protein>
<gene>
    <name evidence="8" type="ORF">B0J12DRAFT_273639</name>
</gene>
<dbReference type="InterPro" id="IPR011059">
    <property type="entry name" value="Metal-dep_hydrolase_composite"/>
</dbReference>
<accession>A0ABQ8FXW4</accession>
<dbReference type="InterPro" id="IPR006680">
    <property type="entry name" value="Amidohydro-rel"/>
</dbReference>
<comment type="cofactor">
    <cofactor evidence="1">
        <name>Zn(2+)</name>
        <dbReference type="ChEBI" id="CHEBI:29105"/>
    </cofactor>
</comment>
<dbReference type="EC" id="3.5.2.2" evidence="6"/>
<comment type="caution">
    <text evidence="8">The sequence shown here is derived from an EMBL/GenBank/DDBJ whole genome shotgun (WGS) entry which is preliminary data.</text>
</comment>
<feature type="domain" description="Amidohydrolase-related" evidence="7">
    <location>
        <begin position="58"/>
        <end position="485"/>
    </location>
</feature>
<keyword evidence="9" id="KW-1185">Reference proteome</keyword>
<comment type="catalytic activity">
    <reaction evidence="5">
        <text>5,6-dihydrouracil + H2O = 3-(carbamoylamino)propanoate + H(+)</text>
        <dbReference type="Rhea" id="RHEA:16121"/>
        <dbReference type="ChEBI" id="CHEBI:11892"/>
        <dbReference type="ChEBI" id="CHEBI:15377"/>
        <dbReference type="ChEBI" id="CHEBI:15378"/>
        <dbReference type="ChEBI" id="CHEBI:15901"/>
        <dbReference type="EC" id="3.5.2.2"/>
    </reaction>
</comment>
<evidence type="ECO:0000256" key="2">
    <source>
        <dbReference type="ARBA" id="ARBA00008829"/>
    </source>
</evidence>
<evidence type="ECO:0000313" key="8">
    <source>
        <dbReference type="EMBL" id="KAH7034255.1"/>
    </source>
</evidence>
<keyword evidence="4" id="KW-0378">Hydrolase</keyword>
<reference evidence="8 9" key="1">
    <citation type="journal article" date="2021" name="Nat. Commun.">
        <title>Genetic determinants of endophytism in the Arabidopsis root mycobiome.</title>
        <authorList>
            <person name="Mesny F."/>
            <person name="Miyauchi S."/>
            <person name="Thiergart T."/>
            <person name="Pickel B."/>
            <person name="Atanasova L."/>
            <person name="Karlsson M."/>
            <person name="Huettel B."/>
            <person name="Barry K.W."/>
            <person name="Haridas S."/>
            <person name="Chen C."/>
            <person name="Bauer D."/>
            <person name="Andreopoulos W."/>
            <person name="Pangilinan J."/>
            <person name="LaButti K."/>
            <person name="Riley R."/>
            <person name="Lipzen A."/>
            <person name="Clum A."/>
            <person name="Drula E."/>
            <person name="Henrissat B."/>
            <person name="Kohler A."/>
            <person name="Grigoriev I.V."/>
            <person name="Martin F.M."/>
            <person name="Hacquard S."/>
        </authorList>
    </citation>
    <scope>NUCLEOTIDE SEQUENCE [LARGE SCALE GENOMIC DNA]</scope>
    <source>
        <strain evidence="8 9">MPI-SDFR-AT-0080</strain>
    </source>
</reference>
<evidence type="ECO:0000256" key="1">
    <source>
        <dbReference type="ARBA" id="ARBA00001947"/>
    </source>
</evidence>
<evidence type="ECO:0000259" key="7">
    <source>
        <dbReference type="Pfam" id="PF01979"/>
    </source>
</evidence>
<evidence type="ECO:0000313" key="9">
    <source>
        <dbReference type="Proteomes" id="UP000774617"/>
    </source>
</evidence>
<evidence type="ECO:0000256" key="4">
    <source>
        <dbReference type="ARBA" id="ARBA00022801"/>
    </source>
</evidence>
<proteinExistence type="inferred from homology"/>
<evidence type="ECO:0000256" key="6">
    <source>
        <dbReference type="ARBA" id="ARBA00039113"/>
    </source>
</evidence>